<feature type="compositionally biased region" description="Low complexity" evidence="1">
    <location>
        <begin position="176"/>
        <end position="187"/>
    </location>
</feature>
<feature type="region of interest" description="Disordered" evidence="1">
    <location>
        <begin position="699"/>
        <end position="752"/>
    </location>
</feature>
<feature type="region of interest" description="Disordered" evidence="1">
    <location>
        <begin position="278"/>
        <end position="316"/>
    </location>
</feature>
<sequence length="1363" mass="152098">MLKMARVEIVNVQVSNPSVLSPEAAVFVPRHIPQNEDMQAPLQEVPTYVTNCYPFVQNDGIGRPRGSWNQNGRPQRPNFGSRMSRPFSGHHPGCTRMPGPHKFPVDPGYSLQSPPPPPPPPWTQVVPFTNMLPGSMPGFQNLLNGMPFDGGTGDNMDIVNENNDGNKHDNSRRRNNSGGKKNNGNGNWNEWQTGRQQGYGKRNRERQKSGPRRRNDSGSKVNVAIQNEPNQLEIIDPAIISLKTVLYTETAVQTDFPEKIANLTLIQQSSPLFINSHRNVRKQKRLSDSNESEVDSDSGYSSPLHKRNQVSNGTQPIESMTFVSSARKTLSAQNAVPPSSSVPQQKLSYASIAQRSPSQTNSVKHDTNIRNDSCDIKYIQHNNIAFSVIKEKDVKRETPTKLENKNDKKDLIEGVDGEIKKKRKRNRKRKKKKKNGEENEEMDMASSSKQDVELHFEDDEEFPDLSGVVPKKCGSLSPQSSPLKTRDNNVDMRFQDVTDLEEDSYCNNISDKYHVTNDKSHVTAINRVQSVPKSAPITYSSILQTKKVNPYKSDINRKSTTSAIKDAWNQPQKDQNKHTENSDQITTKAAKKRRKRREMVNKAADDELAEINLEQQVLKAEHLKSKQSKTGSNKESGTQHPGILKVNPQQQSTGGKKSKQLVALDLGAMIKELEKKKDTIPDKKEHTKVTINATATNITTSKPTKDNRVKKEDKVKGARSHNILDSSAPVKRGKEREHPKAKKPSPLKKVILKEREEKKQLRLLDDPEAEHEGAPVGIGVISAESDLSQDALSSKGSMDFGAGTPASADLSPISQTSPISMSPLSPGQSPQSSEVNSPIAGVVGKDVIRKIHSRRFREEVTKHLKLRKIKCVMISPNLEKIQSKGGLDDALNNILNLCNDQDVPFVFALGRRALGRACAKLVPVSVVGIFNYDGTEENFRQLMLLTQKARESYKDMVALVEKEVREYPIKMAAQNVPHIFAHMGHSRTPSGASVLSFTSSILSEPISENYPHSEPETDSKGYEIVKDNDIESFNFSSNISNVLPSSSRPYQFKMPYKHNINEIDDGNEADTEEYGERQKHVRGSSSEEGEYEESFQDSLSQTGSDTVEELPHIDSIHSSSHDLCTDIMSQTSGRTIENCEAMSTHSSRTLGDGSSTILADPGERSKHDTPKSTESPGNTLQRGKVIDEERIKSWVDETQSRLENLQLETSTEGSSDSGSESEEDEKEISNHDNQDSHNNTFDEEGKESGDISNIRKNDDNGNQSYVSDVIPPQLTEKKKFELEKSDTENRKNISLGVEEKEDSLVVEEDSLGVVEKENLKTLDNNGDNRENYFDVDGKRKRRIITVVKVDHSKHKNISLISNF</sequence>
<proteinExistence type="predicted"/>
<evidence type="ECO:0000256" key="1">
    <source>
        <dbReference type="SAM" id="MobiDB-lite"/>
    </source>
</evidence>
<feature type="region of interest" description="Disordered" evidence="1">
    <location>
        <begin position="1202"/>
        <end position="1272"/>
    </location>
</feature>
<feature type="compositionally biased region" description="Basic and acidic residues" evidence="1">
    <location>
        <begin position="1246"/>
        <end position="1259"/>
    </location>
</feature>
<dbReference type="PANTHER" id="PTHR13284:SF4">
    <property type="entry name" value="C2H2-TYPE DOMAIN-CONTAINING PROTEIN"/>
    <property type="match status" value="1"/>
</dbReference>
<feature type="region of interest" description="Disordered" evidence="1">
    <location>
        <begin position="331"/>
        <end position="368"/>
    </location>
</feature>
<dbReference type="Gene3D" id="3.30.1330.30">
    <property type="match status" value="1"/>
</dbReference>
<feature type="domain" description="Ribosomal protein eL8/eL30/eS12/Gadd45" evidence="2">
    <location>
        <begin position="858"/>
        <end position="933"/>
    </location>
</feature>
<feature type="region of interest" description="Disordered" evidence="1">
    <location>
        <begin position="414"/>
        <end position="452"/>
    </location>
</feature>
<protein>
    <recommendedName>
        <fullName evidence="2">Ribosomal protein eL8/eL30/eS12/Gadd45 domain-containing protein</fullName>
    </recommendedName>
</protein>
<feature type="region of interest" description="Disordered" evidence="1">
    <location>
        <begin position="1142"/>
        <end position="1186"/>
    </location>
</feature>
<keyword evidence="4" id="KW-1185">Reference proteome</keyword>
<feature type="compositionally biased region" description="Pro residues" evidence="1">
    <location>
        <begin position="113"/>
        <end position="122"/>
    </location>
</feature>
<feature type="compositionally biased region" description="Polar residues" evidence="1">
    <location>
        <begin position="1142"/>
        <end position="1157"/>
    </location>
</feature>
<dbReference type="SUPFAM" id="SSF55315">
    <property type="entry name" value="L30e-like"/>
    <property type="match status" value="1"/>
</dbReference>
<dbReference type="Pfam" id="PF01248">
    <property type="entry name" value="Ribosomal_L7Ae"/>
    <property type="match status" value="1"/>
</dbReference>
<dbReference type="EMBL" id="JARBDR010000496">
    <property type="protein sequence ID" value="KAJ8311671.1"/>
    <property type="molecule type" value="Genomic_DNA"/>
</dbReference>
<feature type="compositionally biased region" description="Basic residues" evidence="1">
    <location>
        <begin position="201"/>
        <end position="212"/>
    </location>
</feature>
<dbReference type="InterPro" id="IPR004038">
    <property type="entry name" value="Ribosomal_eL8/eL30/eS12/Gad45"/>
</dbReference>
<feature type="compositionally biased region" description="Polar residues" evidence="1">
    <location>
        <begin position="1096"/>
        <end position="1105"/>
    </location>
</feature>
<dbReference type="InterPro" id="IPR029064">
    <property type="entry name" value="Ribosomal_eL30-like_sf"/>
</dbReference>
<gene>
    <name evidence="3" type="ORF">KUTeg_011026</name>
</gene>
<evidence type="ECO:0000313" key="3">
    <source>
        <dbReference type="EMBL" id="KAJ8311671.1"/>
    </source>
</evidence>
<feature type="compositionally biased region" description="Polar residues" evidence="1">
    <location>
        <begin position="331"/>
        <end position="362"/>
    </location>
</feature>
<dbReference type="Proteomes" id="UP001217089">
    <property type="component" value="Unassembled WGS sequence"/>
</dbReference>
<evidence type="ECO:0000259" key="2">
    <source>
        <dbReference type="Pfam" id="PF01248"/>
    </source>
</evidence>
<name>A0ABQ9F514_TEGGR</name>
<feature type="region of interest" description="Disordered" evidence="1">
    <location>
        <begin position="1061"/>
        <end position="1106"/>
    </location>
</feature>
<accession>A0ABQ9F514</accession>
<feature type="compositionally biased region" description="Polar residues" evidence="1">
    <location>
        <begin position="628"/>
        <end position="639"/>
    </location>
</feature>
<feature type="region of interest" description="Disordered" evidence="1">
    <location>
        <begin position="467"/>
        <end position="487"/>
    </location>
</feature>
<feature type="compositionally biased region" description="Basic and acidic residues" evidence="1">
    <location>
        <begin position="703"/>
        <end position="716"/>
    </location>
</feature>
<dbReference type="InterPro" id="IPR040051">
    <property type="entry name" value="SECISBP2"/>
</dbReference>
<feature type="compositionally biased region" description="Basic residues" evidence="1">
    <location>
        <begin position="420"/>
        <end position="434"/>
    </location>
</feature>
<dbReference type="PANTHER" id="PTHR13284">
    <property type="entry name" value="GH01354P"/>
    <property type="match status" value="1"/>
</dbReference>
<feature type="compositionally biased region" description="Low complexity" evidence="1">
    <location>
        <begin position="1208"/>
        <end position="1218"/>
    </location>
</feature>
<feature type="compositionally biased region" description="Basic and acidic residues" evidence="1">
    <location>
        <begin position="1161"/>
        <end position="1171"/>
    </location>
</feature>
<organism evidence="3 4">
    <name type="scientific">Tegillarca granosa</name>
    <name type="common">Malaysian cockle</name>
    <name type="synonym">Anadara granosa</name>
    <dbReference type="NCBI Taxonomy" id="220873"/>
    <lineage>
        <taxon>Eukaryota</taxon>
        <taxon>Metazoa</taxon>
        <taxon>Spiralia</taxon>
        <taxon>Lophotrochozoa</taxon>
        <taxon>Mollusca</taxon>
        <taxon>Bivalvia</taxon>
        <taxon>Autobranchia</taxon>
        <taxon>Pteriomorphia</taxon>
        <taxon>Arcoida</taxon>
        <taxon>Arcoidea</taxon>
        <taxon>Arcidae</taxon>
        <taxon>Tegillarca</taxon>
    </lineage>
</organism>
<feature type="compositionally biased region" description="Acidic residues" evidence="1">
    <location>
        <begin position="1062"/>
        <end position="1073"/>
    </location>
</feature>
<feature type="region of interest" description="Disordered" evidence="1">
    <location>
        <begin position="142"/>
        <end position="224"/>
    </location>
</feature>
<feature type="compositionally biased region" description="Polar residues" evidence="1">
    <location>
        <begin position="1172"/>
        <end position="1181"/>
    </location>
</feature>
<feature type="region of interest" description="Disordered" evidence="1">
    <location>
        <begin position="789"/>
        <end position="837"/>
    </location>
</feature>
<feature type="region of interest" description="Disordered" evidence="1">
    <location>
        <begin position="566"/>
        <end position="599"/>
    </location>
</feature>
<feature type="region of interest" description="Disordered" evidence="1">
    <location>
        <begin position="63"/>
        <end position="126"/>
    </location>
</feature>
<reference evidence="3 4" key="1">
    <citation type="submission" date="2022-12" db="EMBL/GenBank/DDBJ databases">
        <title>Chromosome-level genome of Tegillarca granosa.</title>
        <authorList>
            <person name="Kim J."/>
        </authorList>
    </citation>
    <scope>NUCLEOTIDE SEQUENCE [LARGE SCALE GENOMIC DNA]</scope>
    <source>
        <strain evidence="3">Teg-2019</strain>
        <tissue evidence="3">Adductor muscle</tissue>
    </source>
</reference>
<feature type="compositionally biased region" description="Low complexity" evidence="1">
    <location>
        <begin position="820"/>
        <end position="833"/>
    </location>
</feature>
<feature type="region of interest" description="Disordered" evidence="1">
    <location>
        <begin position="622"/>
        <end position="657"/>
    </location>
</feature>
<comment type="caution">
    <text evidence="3">The sequence shown here is derived from an EMBL/GenBank/DDBJ whole genome shotgun (WGS) entry which is preliminary data.</text>
</comment>
<evidence type="ECO:0000313" key="4">
    <source>
        <dbReference type="Proteomes" id="UP001217089"/>
    </source>
</evidence>